<keyword evidence="4" id="KW-0456">Lyase</keyword>
<protein>
    <recommendedName>
        <fullName evidence="1">Superoxide dismutase [Cu-Zn]</fullName>
        <ecNumber evidence="1">1.15.1.1</ecNumber>
    </recommendedName>
</protein>
<dbReference type="PROSITE" id="PS00332">
    <property type="entry name" value="SOD_CU_ZN_2"/>
    <property type="match status" value="1"/>
</dbReference>
<reference evidence="4 5" key="1">
    <citation type="submission" date="2023-11" db="EMBL/GenBank/DDBJ databases">
        <title>Halocaridina rubra genome assembly.</title>
        <authorList>
            <person name="Smith C."/>
        </authorList>
    </citation>
    <scope>NUCLEOTIDE SEQUENCE [LARGE SCALE GENOMIC DNA]</scope>
    <source>
        <strain evidence="4">EP-1</strain>
        <tissue evidence="4">Whole</tissue>
    </source>
</reference>
<feature type="transmembrane region" description="Helical" evidence="2">
    <location>
        <begin position="7"/>
        <end position="31"/>
    </location>
</feature>
<evidence type="ECO:0000256" key="2">
    <source>
        <dbReference type="SAM" id="Phobius"/>
    </source>
</evidence>
<dbReference type="EC" id="1.15.1.1" evidence="1"/>
<sequence>MGKCTTFIAYVLGAIVFMALGALIAGLSVYYTREDCPSTYTPKAEIHAECALEASSDGPGVTGYIFFHQMEGSPTVTVEGNVTGIAPGPHGFHIHTYGVIGGECGPAEGHYNPDGFDHAAPTSPQRHVGDLGNIESVDDGTGSGIAYVTIVDDVIQLYGENSIVGRSVVVHEGEDDLGLGGDQGSITTGNAGARLACCTIFLTSH</sequence>
<dbReference type="CDD" id="cd00305">
    <property type="entry name" value="Cu-Zn_Superoxide_Dismutase"/>
    <property type="match status" value="1"/>
</dbReference>
<dbReference type="AlphaFoldDB" id="A0AAN8WHF5"/>
<dbReference type="InterPro" id="IPR036423">
    <property type="entry name" value="SOD-like_Cu/Zn_dom_sf"/>
</dbReference>
<keyword evidence="1 4" id="KW-0560">Oxidoreductase</keyword>
<dbReference type="InterPro" id="IPR001424">
    <property type="entry name" value="SOD_Cu_Zn_dom"/>
</dbReference>
<feature type="domain" description="Superoxide dismutase copper/zinc binding" evidence="3">
    <location>
        <begin position="61"/>
        <end position="200"/>
    </location>
</feature>
<keyword evidence="2" id="KW-0812">Transmembrane</keyword>
<comment type="cofactor">
    <cofactor evidence="1">
        <name>Zn(2+)</name>
        <dbReference type="ChEBI" id="CHEBI:29105"/>
    </cofactor>
    <text evidence="1">Binds 1 zinc ion per subunit.</text>
</comment>
<dbReference type="GO" id="GO:0005507">
    <property type="term" value="F:copper ion binding"/>
    <property type="evidence" value="ECO:0007669"/>
    <property type="project" value="InterPro"/>
</dbReference>
<dbReference type="SUPFAM" id="SSF49329">
    <property type="entry name" value="Cu,Zn superoxide dismutase-like"/>
    <property type="match status" value="1"/>
</dbReference>
<comment type="function">
    <text evidence="1">Destroys radicals which are normally produced within the cells and which are toxic to biological systems.</text>
</comment>
<comment type="catalytic activity">
    <reaction evidence="1">
        <text>2 superoxide + 2 H(+) = H2O2 + O2</text>
        <dbReference type="Rhea" id="RHEA:20696"/>
        <dbReference type="ChEBI" id="CHEBI:15378"/>
        <dbReference type="ChEBI" id="CHEBI:15379"/>
        <dbReference type="ChEBI" id="CHEBI:16240"/>
        <dbReference type="ChEBI" id="CHEBI:18421"/>
        <dbReference type="EC" id="1.15.1.1"/>
    </reaction>
</comment>
<dbReference type="PRINTS" id="PR00068">
    <property type="entry name" value="CUZNDISMTASE"/>
</dbReference>
<comment type="cofactor">
    <cofactor evidence="1">
        <name>Cu cation</name>
        <dbReference type="ChEBI" id="CHEBI:23378"/>
    </cofactor>
    <text evidence="1">Binds 1 copper ion per subunit.</text>
</comment>
<dbReference type="Proteomes" id="UP001381693">
    <property type="component" value="Unassembled WGS sequence"/>
</dbReference>
<keyword evidence="1" id="KW-0186">Copper</keyword>
<evidence type="ECO:0000256" key="1">
    <source>
        <dbReference type="RuleBase" id="RU000393"/>
    </source>
</evidence>
<organism evidence="4 5">
    <name type="scientific">Halocaridina rubra</name>
    <name type="common">Hawaiian red shrimp</name>
    <dbReference type="NCBI Taxonomy" id="373956"/>
    <lineage>
        <taxon>Eukaryota</taxon>
        <taxon>Metazoa</taxon>
        <taxon>Ecdysozoa</taxon>
        <taxon>Arthropoda</taxon>
        <taxon>Crustacea</taxon>
        <taxon>Multicrustacea</taxon>
        <taxon>Malacostraca</taxon>
        <taxon>Eumalacostraca</taxon>
        <taxon>Eucarida</taxon>
        <taxon>Decapoda</taxon>
        <taxon>Pleocyemata</taxon>
        <taxon>Caridea</taxon>
        <taxon>Atyoidea</taxon>
        <taxon>Atyidae</taxon>
        <taxon>Halocaridina</taxon>
    </lineage>
</organism>
<keyword evidence="1" id="KW-0862">Zinc</keyword>
<dbReference type="GO" id="GO:0004784">
    <property type="term" value="F:superoxide dismutase activity"/>
    <property type="evidence" value="ECO:0007669"/>
    <property type="project" value="UniProtKB-EC"/>
</dbReference>
<comment type="similarity">
    <text evidence="1">Belongs to the Cu-Zn superoxide dismutase family.</text>
</comment>
<keyword evidence="2" id="KW-1133">Transmembrane helix</keyword>
<dbReference type="PANTHER" id="PTHR10003">
    <property type="entry name" value="SUPEROXIDE DISMUTASE CU-ZN -RELATED"/>
    <property type="match status" value="1"/>
</dbReference>
<dbReference type="Gene3D" id="2.60.40.200">
    <property type="entry name" value="Superoxide dismutase, copper/zinc binding domain"/>
    <property type="match status" value="1"/>
</dbReference>
<keyword evidence="5" id="KW-1185">Reference proteome</keyword>
<keyword evidence="1" id="KW-0479">Metal-binding</keyword>
<proteinExistence type="inferred from homology"/>
<gene>
    <name evidence="4" type="primary">CSD1</name>
    <name evidence="4" type="ORF">SK128_025114</name>
</gene>
<dbReference type="GO" id="GO:0016829">
    <property type="term" value="F:lyase activity"/>
    <property type="evidence" value="ECO:0007669"/>
    <property type="project" value="UniProtKB-KW"/>
</dbReference>
<comment type="caution">
    <text evidence="4">The sequence shown here is derived from an EMBL/GenBank/DDBJ whole genome shotgun (WGS) entry which is preliminary data.</text>
</comment>
<accession>A0AAN8WHF5</accession>
<evidence type="ECO:0000313" key="4">
    <source>
        <dbReference type="EMBL" id="KAK7065162.1"/>
    </source>
</evidence>
<dbReference type="Pfam" id="PF00080">
    <property type="entry name" value="Sod_Cu"/>
    <property type="match status" value="1"/>
</dbReference>
<evidence type="ECO:0000259" key="3">
    <source>
        <dbReference type="Pfam" id="PF00080"/>
    </source>
</evidence>
<evidence type="ECO:0000313" key="5">
    <source>
        <dbReference type="Proteomes" id="UP001381693"/>
    </source>
</evidence>
<keyword evidence="2" id="KW-0472">Membrane</keyword>
<dbReference type="EMBL" id="JAXCGZ010020866">
    <property type="protein sequence ID" value="KAK7065162.1"/>
    <property type="molecule type" value="Genomic_DNA"/>
</dbReference>
<name>A0AAN8WHF5_HALRR</name>
<dbReference type="InterPro" id="IPR018152">
    <property type="entry name" value="SOD_Cu/Zn_BS"/>
</dbReference>
<dbReference type="InterPro" id="IPR024134">
    <property type="entry name" value="SOD_Cu/Zn_/chaperone"/>
</dbReference>